<dbReference type="GO" id="GO:0008453">
    <property type="term" value="F:alanine-glyoxylate transaminase activity"/>
    <property type="evidence" value="ECO:0007669"/>
    <property type="project" value="TreeGrafter"/>
</dbReference>
<dbReference type="PANTHER" id="PTHR21152">
    <property type="entry name" value="AMINOTRANSFERASE CLASS V"/>
    <property type="match status" value="1"/>
</dbReference>
<dbReference type="Gene3D" id="3.40.640.10">
    <property type="entry name" value="Type I PLP-dependent aspartate aminotransferase-like (Major domain)"/>
    <property type="match status" value="1"/>
</dbReference>
<keyword evidence="3" id="KW-0670">Pyruvate</keyword>
<dbReference type="AlphaFoldDB" id="T0YI64"/>
<accession>T0YI64</accession>
<dbReference type="InterPro" id="IPR015421">
    <property type="entry name" value="PyrdxlP-dep_Trfase_major"/>
</dbReference>
<keyword evidence="3" id="KW-0808">Transferase</keyword>
<reference evidence="3" key="1">
    <citation type="submission" date="2013-08" db="EMBL/GenBank/DDBJ databases">
        <authorList>
            <person name="Mendez C."/>
            <person name="Richter M."/>
            <person name="Ferrer M."/>
            <person name="Sanchez J."/>
        </authorList>
    </citation>
    <scope>NUCLEOTIDE SEQUENCE</scope>
</reference>
<evidence type="ECO:0000256" key="1">
    <source>
        <dbReference type="ARBA" id="ARBA00001933"/>
    </source>
</evidence>
<feature type="non-terminal residue" evidence="3">
    <location>
        <position position="1"/>
    </location>
</feature>
<gene>
    <name evidence="3" type="ORF">B1A_19281</name>
</gene>
<keyword evidence="2" id="KW-0663">Pyridoxal phosphate</keyword>
<dbReference type="GO" id="GO:0005777">
    <property type="term" value="C:peroxisome"/>
    <property type="evidence" value="ECO:0007669"/>
    <property type="project" value="TreeGrafter"/>
</dbReference>
<dbReference type="GO" id="GO:0004760">
    <property type="term" value="F:L-serine-pyruvate transaminase activity"/>
    <property type="evidence" value="ECO:0007669"/>
    <property type="project" value="TreeGrafter"/>
</dbReference>
<comment type="caution">
    <text evidence="3">The sequence shown here is derived from an EMBL/GenBank/DDBJ whole genome shotgun (WGS) entry which is preliminary data.</text>
</comment>
<reference evidence="3" key="2">
    <citation type="journal article" date="2014" name="ISME J.">
        <title>Microbial stratification in low pH oxic and suboxic macroscopic growths along an acid mine drainage.</title>
        <authorList>
            <person name="Mendez-Garcia C."/>
            <person name="Mesa V."/>
            <person name="Sprenger R.R."/>
            <person name="Richter M."/>
            <person name="Diez M.S."/>
            <person name="Solano J."/>
            <person name="Bargiela R."/>
            <person name="Golyshina O.V."/>
            <person name="Manteca A."/>
            <person name="Ramos J.L."/>
            <person name="Gallego J.R."/>
            <person name="Llorente I."/>
            <person name="Martins Dos Santos V.A."/>
            <person name="Jensen O.N."/>
            <person name="Pelaez A.I."/>
            <person name="Sanchez J."/>
            <person name="Ferrer M."/>
        </authorList>
    </citation>
    <scope>NUCLEOTIDE SEQUENCE</scope>
</reference>
<dbReference type="SUPFAM" id="SSF53383">
    <property type="entry name" value="PLP-dependent transferases"/>
    <property type="match status" value="1"/>
</dbReference>
<dbReference type="GO" id="GO:0019265">
    <property type="term" value="P:glycine biosynthetic process, by transamination of glyoxylate"/>
    <property type="evidence" value="ECO:0007669"/>
    <property type="project" value="TreeGrafter"/>
</dbReference>
<name>T0YI64_9ZZZZ</name>
<evidence type="ECO:0000256" key="2">
    <source>
        <dbReference type="ARBA" id="ARBA00022898"/>
    </source>
</evidence>
<comment type="cofactor">
    <cofactor evidence="1">
        <name>pyridoxal 5'-phosphate</name>
        <dbReference type="ChEBI" id="CHEBI:597326"/>
    </cofactor>
</comment>
<dbReference type="EMBL" id="AUZX01014225">
    <property type="protein sequence ID" value="EQD32783.1"/>
    <property type="molecule type" value="Genomic_DNA"/>
</dbReference>
<dbReference type="InterPro" id="IPR015424">
    <property type="entry name" value="PyrdxlP-dep_Trfase"/>
</dbReference>
<dbReference type="PANTHER" id="PTHR21152:SF40">
    <property type="entry name" value="ALANINE--GLYOXYLATE AMINOTRANSFERASE"/>
    <property type="match status" value="1"/>
</dbReference>
<organism evidence="3">
    <name type="scientific">mine drainage metagenome</name>
    <dbReference type="NCBI Taxonomy" id="410659"/>
    <lineage>
        <taxon>unclassified sequences</taxon>
        <taxon>metagenomes</taxon>
        <taxon>ecological metagenomes</taxon>
    </lineage>
</organism>
<proteinExistence type="predicted"/>
<sequence length="80" mass="8730">AMSRPIIHHRSPDFIPVIQDVRKDLKWLFQTEQEVITVAGSGTAGMEASISNFMSPGDKILAVNGGKFGERWAKIATAFG</sequence>
<evidence type="ECO:0000313" key="3">
    <source>
        <dbReference type="EMBL" id="EQD32783.1"/>
    </source>
</evidence>
<protein>
    <submittedName>
        <fullName evidence="3">Serine--pyruvate aminotransferase/L-alanine:glyoxylate aminotransferase</fullName>
    </submittedName>
</protein>
<keyword evidence="3" id="KW-0032">Aminotransferase</keyword>